<reference evidence="1 2" key="1">
    <citation type="submission" date="2015-04" db="EMBL/GenBank/DDBJ databases">
        <title>Draft genome of the roundworm Trichinella nativa.</title>
        <authorList>
            <person name="Mitreva M."/>
        </authorList>
    </citation>
    <scope>NUCLEOTIDE SEQUENCE [LARGE SCALE GENOMIC DNA]</scope>
    <source>
        <strain evidence="1 2">ISS45</strain>
    </source>
</reference>
<sequence>MDNARTAATYIATLYQTELTNNVRNKKLHFVQLAGNGRSLLSRNASIILNIAPRPASINLRKTLDTAGQCSITDLVKQSEKRSCKLLLHKYDTEKQLRKIYPDVSESHATLPLIFGQN</sequence>
<protein>
    <submittedName>
        <fullName evidence="1">Uncharacterized protein</fullName>
    </submittedName>
</protein>
<evidence type="ECO:0000313" key="1">
    <source>
        <dbReference type="EMBL" id="OUC41340.1"/>
    </source>
</evidence>
<dbReference type="Proteomes" id="UP000243006">
    <property type="component" value="Unassembled WGS sequence"/>
</dbReference>
<gene>
    <name evidence="1" type="ORF">D917_03434</name>
</gene>
<comment type="caution">
    <text evidence="1">The sequence shown here is derived from an EMBL/GenBank/DDBJ whole genome shotgun (WGS) entry which is preliminary data.</text>
</comment>
<organism evidence="1 2">
    <name type="scientific">Trichinella nativa</name>
    <dbReference type="NCBI Taxonomy" id="6335"/>
    <lineage>
        <taxon>Eukaryota</taxon>
        <taxon>Metazoa</taxon>
        <taxon>Ecdysozoa</taxon>
        <taxon>Nematoda</taxon>
        <taxon>Enoplea</taxon>
        <taxon>Dorylaimia</taxon>
        <taxon>Trichinellida</taxon>
        <taxon>Trichinellidae</taxon>
        <taxon>Trichinella</taxon>
    </lineage>
</organism>
<accession>A0A1Y3E9I2</accession>
<name>A0A1Y3E9I2_9BILA</name>
<proteinExistence type="predicted"/>
<dbReference type="AlphaFoldDB" id="A0A1Y3E9I2"/>
<dbReference type="EMBL" id="LVZM01021478">
    <property type="protein sequence ID" value="OUC41340.1"/>
    <property type="molecule type" value="Genomic_DNA"/>
</dbReference>
<evidence type="ECO:0000313" key="2">
    <source>
        <dbReference type="Proteomes" id="UP000243006"/>
    </source>
</evidence>